<comment type="caution">
    <text evidence="1">The sequence shown here is derived from an EMBL/GenBank/DDBJ whole genome shotgun (WGS) entry which is preliminary data.</text>
</comment>
<name>A0A5C4NAA9_9RHOB</name>
<dbReference type="RefSeq" id="WP_139083037.1">
    <property type="nucleotide sequence ID" value="NZ_VDFV01000039.1"/>
</dbReference>
<proteinExistence type="predicted"/>
<organism evidence="1 2">
    <name type="scientific">Rubellimicrobium roseum</name>
    <dbReference type="NCBI Taxonomy" id="687525"/>
    <lineage>
        <taxon>Bacteria</taxon>
        <taxon>Pseudomonadati</taxon>
        <taxon>Pseudomonadota</taxon>
        <taxon>Alphaproteobacteria</taxon>
        <taxon>Rhodobacterales</taxon>
        <taxon>Roseobacteraceae</taxon>
        <taxon>Rubellimicrobium</taxon>
    </lineage>
</organism>
<dbReference type="EMBL" id="VDFV01000039">
    <property type="protein sequence ID" value="TNC65151.1"/>
    <property type="molecule type" value="Genomic_DNA"/>
</dbReference>
<keyword evidence="2" id="KW-1185">Reference proteome</keyword>
<evidence type="ECO:0000313" key="2">
    <source>
        <dbReference type="Proteomes" id="UP000305709"/>
    </source>
</evidence>
<accession>A0A5C4NAA9</accession>
<dbReference type="AlphaFoldDB" id="A0A5C4NAA9"/>
<dbReference type="Proteomes" id="UP000305709">
    <property type="component" value="Unassembled WGS sequence"/>
</dbReference>
<reference evidence="1 2" key="1">
    <citation type="submission" date="2019-06" db="EMBL/GenBank/DDBJ databases">
        <authorList>
            <person name="Jiang L."/>
        </authorList>
    </citation>
    <scope>NUCLEOTIDE SEQUENCE [LARGE SCALE GENOMIC DNA]</scope>
    <source>
        <strain evidence="1 2">YIM 48858</strain>
    </source>
</reference>
<protein>
    <submittedName>
        <fullName evidence="1">Uncharacterized protein</fullName>
    </submittedName>
</protein>
<gene>
    <name evidence="1" type="ORF">FHG71_17735</name>
</gene>
<evidence type="ECO:0000313" key="1">
    <source>
        <dbReference type="EMBL" id="TNC65151.1"/>
    </source>
</evidence>
<sequence>MSDFGGLPRARLDLAWPAGERLVQQWIGVPANRAEPPRSSPDLPTLPTASGKPQVIFAEYRPRLSGPELLAKHKGLPRMLRPVLPTRPVRQNTHHRRLTMAWWPMVAVAAMLLSAGTPLL</sequence>